<dbReference type="EMBL" id="VGLS01000071">
    <property type="protein sequence ID" value="MBM3222924.1"/>
    <property type="molecule type" value="Genomic_DNA"/>
</dbReference>
<evidence type="ECO:0000313" key="7">
    <source>
        <dbReference type="Proteomes" id="UP000712673"/>
    </source>
</evidence>
<comment type="caution">
    <text evidence="6">The sequence shown here is derived from an EMBL/GenBank/DDBJ whole genome shotgun (WGS) entry which is preliminary data.</text>
</comment>
<dbReference type="InterPro" id="IPR004528">
    <property type="entry name" value="KdsB"/>
</dbReference>
<dbReference type="Proteomes" id="UP000712673">
    <property type="component" value="Unassembled WGS sequence"/>
</dbReference>
<dbReference type="GO" id="GO:0016020">
    <property type="term" value="C:membrane"/>
    <property type="evidence" value="ECO:0007669"/>
    <property type="project" value="UniProtKB-SubCell"/>
</dbReference>
<evidence type="ECO:0000256" key="2">
    <source>
        <dbReference type="ARBA" id="ARBA00022679"/>
    </source>
</evidence>
<keyword evidence="5" id="KW-0963">Cytoplasm</keyword>
<evidence type="ECO:0000256" key="3">
    <source>
        <dbReference type="ARBA" id="ARBA00022695"/>
    </source>
</evidence>
<proteinExistence type="inferred from homology"/>
<name>A0A937VZX8_UNCTE</name>
<organism evidence="6 7">
    <name type="scientific">Tectimicrobiota bacterium</name>
    <dbReference type="NCBI Taxonomy" id="2528274"/>
    <lineage>
        <taxon>Bacteria</taxon>
        <taxon>Pseudomonadati</taxon>
        <taxon>Nitrospinota/Tectimicrobiota group</taxon>
        <taxon>Candidatus Tectimicrobiota</taxon>
    </lineage>
</organism>
<evidence type="ECO:0000256" key="4">
    <source>
        <dbReference type="ARBA" id="ARBA00022985"/>
    </source>
</evidence>
<gene>
    <name evidence="5 6" type="primary">kdsB</name>
    <name evidence="6" type="ORF">FJZ47_03850</name>
</gene>
<dbReference type="GO" id="GO:0008690">
    <property type="term" value="F:3-deoxy-manno-octulosonate cytidylyltransferase activity"/>
    <property type="evidence" value="ECO:0007669"/>
    <property type="project" value="UniProtKB-UniRule"/>
</dbReference>
<keyword evidence="2 5" id="KW-0808">Transferase</keyword>
<comment type="function">
    <text evidence="5">Activates KDO (a required 8-carbon sugar) for incorporation into bacterial lipopolysaccharide in Gram-negative bacteria.</text>
</comment>
<dbReference type="SUPFAM" id="SSF53448">
    <property type="entry name" value="Nucleotide-diphospho-sugar transferases"/>
    <property type="match status" value="1"/>
</dbReference>
<comment type="subcellular location">
    <subcellularLocation>
        <location evidence="5">Cytoplasm</location>
    </subcellularLocation>
    <subcellularLocation>
        <location evidence="1">Membrane</location>
    </subcellularLocation>
</comment>
<dbReference type="EC" id="2.7.7.38" evidence="5"/>
<dbReference type="HAMAP" id="MF_00057">
    <property type="entry name" value="KdsB"/>
    <property type="match status" value="1"/>
</dbReference>
<dbReference type="PANTHER" id="PTHR42866">
    <property type="entry name" value="3-DEOXY-MANNO-OCTULOSONATE CYTIDYLYLTRANSFERASE"/>
    <property type="match status" value="1"/>
</dbReference>
<dbReference type="FunFam" id="3.90.550.10:FF:000011">
    <property type="entry name" value="3-deoxy-manno-octulosonate cytidylyltransferase"/>
    <property type="match status" value="1"/>
</dbReference>
<comment type="similarity">
    <text evidence="5">Belongs to the KdsB family.</text>
</comment>
<keyword evidence="4 5" id="KW-0448">Lipopolysaccharide biosynthesis</keyword>
<dbReference type="NCBIfam" id="NF003952">
    <property type="entry name" value="PRK05450.1-5"/>
    <property type="match status" value="1"/>
</dbReference>
<accession>A0A937VZX8</accession>
<keyword evidence="3 5" id="KW-0548">Nucleotidyltransferase</keyword>
<dbReference type="PANTHER" id="PTHR42866:SF2">
    <property type="entry name" value="3-DEOXY-MANNO-OCTULOSONATE CYTIDYLYLTRANSFERASE, MITOCHONDRIAL"/>
    <property type="match status" value="1"/>
</dbReference>
<sequence length="258" mass="28051">MPSCIVVIPARYASSRFPGKPLVPIAGKPMIQHVFERARQARLVDTVLVATDDQRIADVVTACGGQAVMTASTHPTGTDRIAEVAATLTCDIVVNVQGDEPGVAPEAIDALVQPLLDDAALPMSTLARPLRDVAELVTPNVNKVVVDRQGHALYFSRSPIPYYRTAWPQAPQLLAAAGTLPTIPPGCQVHMGLYAYRREFLLHLAQLPQTPLEQLEQLEQLRVLEHGYRIRVVPTTYESVGVDTPEDVARAERLLAST</sequence>
<dbReference type="NCBIfam" id="NF003950">
    <property type="entry name" value="PRK05450.1-3"/>
    <property type="match status" value="1"/>
</dbReference>
<dbReference type="AlphaFoldDB" id="A0A937VZX8"/>
<dbReference type="GO" id="GO:0033468">
    <property type="term" value="P:CMP-keto-3-deoxy-D-manno-octulosonic acid biosynthetic process"/>
    <property type="evidence" value="ECO:0007669"/>
    <property type="project" value="UniProtKB-UniRule"/>
</dbReference>
<dbReference type="Pfam" id="PF02348">
    <property type="entry name" value="CTP_transf_3"/>
    <property type="match status" value="1"/>
</dbReference>
<dbReference type="InterPro" id="IPR003329">
    <property type="entry name" value="Cytidylyl_trans"/>
</dbReference>
<evidence type="ECO:0000256" key="1">
    <source>
        <dbReference type="ARBA" id="ARBA00004370"/>
    </source>
</evidence>
<dbReference type="NCBIfam" id="TIGR00466">
    <property type="entry name" value="kdsB"/>
    <property type="match status" value="1"/>
</dbReference>
<reference evidence="6" key="1">
    <citation type="submission" date="2019-03" db="EMBL/GenBank/DDBJ databases">
        <title>Lake Tanganyika Metagenome-Assembled Genomes (MAGs).</title>
        <authorList>
            <person name="Tran P."/>
        </authorList>
    </citation>
    <scope>NUCLEOTIDE SEQUENCE</scope>
    <source>
        <strain evidence="6">K_DeepCast_65m_m2_066</strain>
    </source>
</reference>
<comment type="catalytic activity">
    <reaction evidence="5">
        <text>3-deoxy-alpha-D-manno-oct-2-ulosonate + CTP = CMP-3-deoxy-beta-D-manno-octulosonate + diphosphate</text>
        <dbReference type="Rhea" id="RHEA:23448"/>
        <dbReference type="ChEBI" id="CHEBI:33019"/>
        <dbReference type="ChEBI" id="CHEBI:37563"/>
        <dbReference type="ChEBI" id="CHEBI:85986"/>
        <dbReference type="ChEBI" id="CHEBI:85987"/>
        <dbReference type="EC" id="2.7.7.38"/>
    </reaction>
</comment>
<dbReference type="GO" id="GO:0005829">
    <property type="term" value="C:cytosol"/>
    <property type="evidence" value="ECO:0007669"/>
    <property type="project" value="TreeGrafter"/>
</dbReference>
<dbReference type="NCBIfam" id="NF009905">
    <property type="entry name" value="PRK13368.1"/>
    <property type="match status" value="1"/>
</dbReference>
<comment type="pathway">
    <text evidence="5">Nucleotide-sugar biosynthesis; CMP-3-deoxy-D-manno-octulosonate biosynthesis; CMP-3-deoxy-D-manno-octulosonate from 3-deoxy-D-manno-octulosonate and CTP: step 1/1.</text>
</comment>
<evidence type="ECO:0000313" key="6">
    <source>
        <dbReference type="EMBL" id="MBM3222924.1"/>
    </source>
</evidence>
<dbReference type="InterPro" id="IPR029044">
    <property type="entry name" value="Nucleotide-diphossugar_trans"/>
</dbReference>
<protein>
    <recommendedName>
        <fullName evidence="5">3-deoxy-manno-octulosonate cytidylyltransferase</fullName>
        <ecNumber evidence="5">2.7.7.38</ecNumber>
    </recommendedName>
    <alternativeName>
        <fullName evidence="5">CMP-2-keto-3-deoxyoctulosonic acid synthase</fullName>
        <shortName evidence="5">CKS</shortName>
        <shortName evidence="5">CMP-KDO synthase</shortName>
    </alternativeName>
</protein>
<evidence type="ECO:0000256" key="5">
    <source>
        <dbReference type="HAMAP-Rule" id="MF_00057"/>
    </source>
</evidence>
<dbReference type="Gene3D" id="3.90.550.10">
    <property type="entry name" value="Spore Coat Polysaccharide Biosynthesis Protein SpsA, Chain A"/>
    <property type="match status" value="1"/>
</dbReference>
<dbReference type="CDD" id="cd02517">
    <property type="entry name" value="CMP-KDO-Synthetase"/>
    <property type="match status" value="1"/>
</dbReference>
<dbReference type="GO" id="GO:0009103">
    <property type="term" value="P:lipopolysaccharide biosynthetic process"/>
    <property type="evidence" value="ECO:0007669"/>
    <property type="project" value="UniProtKB-UniRule"/>
</dbReference>